<feature type="region of interest" description="Disordered" evidence="1">
    <location>
        <begin position="452"/>
        <end position="472"/>
    </location>
</feature>
<dbReference type="SUPFAM" id="SSF74853">
    <property type="entry name" value="Lamin A/C globular tail domain"/>
    <property type="match status" value="1"/>
</dbReference>
<proteinExistence type="predicted"/>
<evidence type="ECO:0000313" key="4">
    <source>
        <dbReference type="Proteomes" id="UP000231456"/>
    </source>
</evidence>
<dbReference type="Proteomes" id="UP000231456">
    <property type="component" value="Unassembled WGS sequence"/>
</dbReference>
<dbReference type="InterPro" id="IPR039564">
    <property type="entry name" value="Peptidase_C39-like"/>
</dbReference>
<evidence type="ECO:0000313" key="3">
    <source>
        <dbReference type="EMBL" id="PJC52528.1"/>
    </source>
</evidence>
<evidence type="ECO:0000259" key="2">
    <source>
        <dbReference type="PROSITE" id="PS51841"/>
    </source>
</evidence>
<protein>
    <recommendedName>
        <fullName evidence="2">LTD domain-containing protein</fullName>
    </recommendedName>
</protein>
<dbReference type="InterPro" id="IPR013783">
    <property type="entry name" value="Ig-like_fold"/>
</dbReference>
<dbReference type="Pfam" id="PF00932">
    <property type="entry name" value="LTD"/>
    <property type="match status" value="1"/>
</dbReference>
<organism evidence="3 4">
    <name type="scientific">Candidatus Magasanikbacteria bacterium CG_4_9_14_0_2_um_filter_42_11</name>
    <dbReference type="NCBI Taxonomy" id="1974643"/>
    <lineage>
        <taxon>Bacteria</taxon>
        <taxon>Candidatus Magasanikiibacteriota</taxon>
    </lineage>
</organism>
<comment type="caution">
    <text evidence="3">The sequence shown here is derived from an EMBL/GenBank/DDBJ whole genome shotgun (WGS) entry which is preliminary data.</text>
</comment>
<feature type="domain" description="LTD" evidence="2">
    <location>
        <begin position="650"/>
        <end position="777"/>
    </location>
</feature>
<dbReference type="Gene3D" id="3.90.70.10">
    <property type="entry name" value="Cysteine proteinases"/>
    <property type="match status" value="1"/>
</dbReference>
<dbReference type="SUPFAM" id="SSF49265">
    <property type="entry name" value="Fibronectin type III"/>
    <property type="match status" value="1"/>
</dbReference>
<reference evidence="4" key="1">
    <citation type="submission" date="2017-09" db="EMBL/GenBank/DDBJ databases">
        <title>Depth-based differentiation of microbial function through sediment-hosted aquifers and enrichment of novel symbionts in the deep terrestrial subsurface.</title>
        <authorList>
            <person name="Probst A.J."/>
            <person name="Ladd B."/>
            <person name="Jarett J.K."/>
            <person name="Geller-Mcgrath D.E."/>
            <person name="Sieber C.M.K."/>
            <person name="Emerson J.B."/>
            <person name="Anantharaman K."/>
            <person name="Thomas B.C."/>
            <person name="Malmstrom R."/>
            <person name="Stieglmeier M."/>
            <person name="Klingl A."/>
            <person name="Woyke T."/>
            <person name="Ryan C.M."/>
            <person name="Banfield J.F."/>
        </authorList>
    </citation>
    <scope>NUCLEOTIDE SEQUENCE [LARGE SCALE GENOMIC DNA]</scope>
</reference>
<dbReference type="Gene3D" id="2.60.40.10">
    <property type="entry name" value="Immunoglobulins"/>
    <property type="match status" value="2"/>
</dbReference>
<dbReference type="InterPro" id="IPR001322">
    <property type="entry name" value="Lamin_tail_dom"/>
</dbReference>
<dbReference type="InterPro" id="IPR036415">
    <property type="entry name" value="Lamin_tail_dom_sf"/>
</dbReference>
<dbReference type="InterPro" id="IPR036116">
    <property type="entry name" value="FN3_sf"/>
</dbReference>
<dbReference type="PROSITE" id="PS51841">
    <property type="entry name" value="LTD"/>
    <property type="match status" value="1"/>
</dbReference>
<name>A0A2M8F9Z5_9BACT</name>
<evidence type="ECO:0000256" key="1">
    <source>
        <dbReference type="SAM" id="MobiDB-lite"/>
    </source>
</evidence>
<sequence>MSFKRRVKYFSIIFFYLILAKPLSVFAVVLDVPFKSQVPPGIWDETRNCGQTSYLMIDGFYNNKTPNIESIKELDDWIENIFGDSVRNYSGNYTNVDMLKRVALEYGNFIEDQVDIYREGSASFLKENLELGNPIIVAVYTNMLLKGERKDRLHFMVLTGMDDEYVYVNDPGKTLGKNNQYTIEQFKLAWSKNNYASIIFKVNNQERDEPLVEEIKGVDTNTNTSIFHNITTFFKNLFHNDDTGVSQSQAQESATVESILVEEQPEQPKVEDPVYDAVFLPAVIPVDVSLQDDVVTAPVVVKNTGNTTWKQNEISLNVVGGIEKNSAWYTDTWKTSLRPAVINKSVEPGDTVTVNVLVSRPTDFSSVFKLQLVRQQGTRFLQLGSGFATVSFTSTEEEKEIVEDVREEQAIEEGPTIIEKIKDVSKVLGDKIIDTTKKVIDTVVPFFYSGGGSSSNNSVEESSSPESSVDNEETLLPEITLDESFGQTFSIATTTVTLFGIKNNVTTDVFSSVTSTTFSFTTTTWEAFVSLVEGENDITLTPVDASGVEGDPITLSILRDTLAPTISSFSVLQDSTTSTIIHVEWAVEEVSSTIHYALQVHEDDSGWIDLVTTTEETVYTFFGEQPHVYTFRVRASDVLGNTSEWIESGESISLDWPKTVVINEIAWGGTSSAPTQTRDCPKQEWMELKNTTDSVIDLSGWHLAFTSPSGVTSSLALSGTIDAGEYYLLARRENGQDALVGLSIDMVYEHIDLDNEGMNLVLSDAEGNTIDEISYIDVWPAGGPGRSMERIGSGNQWKTTEHMTARGQANGCTNVLYGSPLQPNDRLWLLQHPFENYPGLIDENGVLTLSVDHSPYVLSGEVIIPEGKTMVVDPGVSIIGTSAKATLIVAGTLIANGTEELPVRLTSSGIASDATWQNQFFGGGNPSPGDWSHIDVAGGGTLELHYTEVSYGGDPFVKSNGFVYGTAQSQVIRTSGHVTLDHVHLLNSYIHTNQNYTQYNAAVWMNGGSVVITNSEFDTGGIAIKNTPHSSGSVTIADTTFTNFTYPNGLIILDGIFPQLSGNNIFSGNVNNRIVVPSYEFSEDTTISSGAYVAFGSVTIPESVTLTVEEGGGIGIGNKNAFHIYGTLKTLGTDVSPVFINGWSGGWGRMIFYPGSHGELSYTHISGGGETYNRERVMLDLSSADVSFNHTDIAGGKWPGILLRIRNSNTTFTGDNIHFYTEWQKTFPSWIMTAIDIQGGTTLMDSVFIRDTKYGIRGDANTVITAKNMDSTNFEHIAYSKWWPGSVLEFVEETPPAEASSTPPISTQ</sequence>
<feature type="compositionally biased region" description="Low complexity" evidence="1">
    <location>
        <begin position="454"/>
        <end position="468"/>
    </location>
</feature>
<gene>
    <name evidence="3" type="ORF">CO030_02405</name>
</gene>
<dbReference type="EMBL" id="PFRH01000082">
    <property type="protein sequence ID" value="PJC52528.1"/>
    <property type="molecule type" value="Genomic_DNA"/>
</dbReference>
<accession>A0A2M8F9Z5</accession>
<dbReference type="Pfam" id="PF13529">
    <property type="entry name" value="Peptidase_C39_2"/>
    <property type="match status" value="1"/>
</dbReference>